<keyword evidence="6" id="KW-0297">G-protein coupled receptor</keyword>
<dbReference type="FunFam" id="2.10.50.30:FF:000001">
    <property type="entry name" value="metabotropic glutamate receptor 1"/>
    <property type="match status" value="1"/>
</dbReference>
<dbReference type="Gene3D" id="2.10.50.30">
    <property type="entry name" value="GPCR, family 3, nine cysteines domain"/>
    <property type="match status" value="1"/>
</dbReference>
<evidence type="ECO:0000256" key="10">
    <source>
        <dbReference type="ARBA" id="ARBA00023224"/>
    </source>
</evidence>
<dbReference type="InterPro" id="IPR050726">
    <property type="entry name" value="mGluR"/>
</dbReference>
<gene>
    <name evidence="17" type="primary">LOC100906607</name>
</gene>
<dbReference type="InterPro" id="IPR000162">
    <property type="entry name" value="GPCR_3_mtglu_rcpt"/>
</dbReference>
<feature type="signal peptide" evidence="14">
    <location>
        <begin position="1"/>
        <end position="29"/>
    </location>
</feature>
<dbReference type="Gene3D" id="3.40.50.2300">
    <property type="match status" value="2"/>
</dbReference>
<dbReference type="PRINTS" id="PR00248">
    <property type="entry name" value="GPCRMGR"/>
</dbReference>
<evidence type="ECO:0000256" key="12">
    <source>
        <dbReference type="SAM" id="MobiDB-lite"/>
    </source>
</evidence>
<keyword evidence="5 13" id="KW-1133">Transmembrane helix</keyword>
<dbReference type="InterPro" id="IPR017979">
    <property type="entry name" value="GPCR_3_CS"/>
</dbReference>
<feature type="transmembrane region" description="Helical" evidence="13">
    <location>
        <begin position="869"/>
        <end position="889"/>
    </location>
</feature>
<dbReference type="AlphaFoldDB" id="A0AAJ7SGV5"/>
<feature type="transmembrane region" description="Helical" evidence="13">
    <location>
        <begin position="836"/>
        <end position="857"/>
    </location>
</feature>
<dbReference type="InterPro" id="IPR017978">
    <property type="entry name" value="GPCR_3_C"/>
</dbReference>
<dbReference type="CDD" id="cd06362">
    <property type="entry name" value="PBP1_mGluR"/>
    <property type="match status" value="1"/>
</dbReference>
<dbReference type="GeneID" id="100906607"/>
<feature type="chain" id="PRO_5042572650" evidence="14">
    <location>
        <begin position="30"/>
        <end position="1013"/>
    </location>
</feature>
<keyword evidence="16" id="KW-1185">Reference proteome</keyword>
<keyword evidence="9" id="KW-0325">Glycoprotein</keyword>
<dbReference type="SUPFAM" id="SSF53822">
    <property type="entry name" value="Periplasmic binding protein-like I"/>
    <property type="match status" value="1"/>
</dbReference>
<comment type="subcellular location">
    <subcellularLocation>
        <location evidence="1">Cell membrane</location>
        <topology evidence="1">Multi-pass membrane protein</topology>
    </subcellularLocation>
</comment>
<dbReference type="InterPro" id="IPR038550">
    <property type="entry name" value="GPCR_3_9-Cys_sf"/>
</dbReference>
<feature type="region of interest" description="Disordered" evidence="12">
    <location>
        <begin position="987"/>
        <end position="1013"/>
    </location>
</feature>
<accession>A0AAJ7SGV5</accession>
<dbReference type="Pfam" id="PF07562">
    <property type="entry name" value="NCD3G"/>
    <property type="match status" value="1"/>
</dbReference>
<feature type="transmembrane region" description="Helical" evidence="13">
    <location>
        <begin position="788"/>
        <end position="809"/>
    </location>
</feature>
<dbReference type="RefSeq" id="XP_028968496.1">
    <property type="nucleotide sequence ID" value="XM_029112663.1"/>
</dbReference>
<evidence type="ECO:0000256" key="5">
    <source>
        <dbReference type="ARBA" id="ARBA00022989"/>
    </source>
</evidence>
<evidence type="ECO:0000256" key="11">
    <source>
        <dbReference type="ARBA" id="ARBA00054813"/>
    </source>
</evidence>
<keyword evidence="4 13" id="KW-0812">Transmembrane</keyword>
<protein>
    <submittedName>
        <fullName evidence="17">Metabotropic glutamate receptor 2</fullName>
    </submittedName>
</protein>
<dbReference type="InterPro" id="IPR000337">
    <property type="entry name" value="GPCR_3"/>
</dbReference>
<dbReference type="InterPro" id="IPR028082">
    <property type="entry name" value="Peripla_BP_I"/>
</dbReference>
<evidence type="ECO:0000259" key="15">
    <source>
        <dbReference type="PROSITE" id="PS50259"/>
    </source>
</evidence>
<evidence type="ECO:0000256" key="1">
    <source>
        <dbReference type="ARBA" id="ARBA00004651"/>
    </source>
</evidence>
<comment type="function">
    <text evidence="11">G-protein coupled receptor for glutamate. Ligand binding causes a conformation change that triggers signaling via guanine nucleotide-binding proteins (G proteins) and modulates the activity of down-stream effectors.</text>
</comment>
<keyword evidence="14" id="KW-0732">Signal</keyword>
<evidence type="ECO:0000313" key="16">
    <source>
        <dbReference type="Proteomes" id="UP000694867"/>
    </source>
</evidence>
<comment type="similarity">
    <text evidence="2">Belongs to the G-protein coupled receptor 3 family.</text>
</comment>
<dbReference type="KEGG" id="goe:100906607"/>
<evidence type="ECO:0000256" key="9">
    <source>
        <dbReference type="ARBA" id="ARBA00023180"/>
    </source>
</evidence>
<dbReference type="PANTHER" id="PTHR24060">
    <property type="entry name" value="METABOTROPIC GLUTAMATE RECEPTOR"/>
    <property type="match status" value="1"/>
</dbReference>
<evidence type="ECO:0000256" key="3">
    <source>
        <dbReference type="ARBA" id="ARBA00022475"/>
    </source>
</evidence>
<evidence type="ECO:0000256" key="8">
    <source>
        <dbReference type="ARBA" id="ARBA00023170"/>
    </source>
</evidence>
<keyword evidence="7 13" id="KW-0472">Membrane</keyword>
<evidence type="ECO:0000256" key="13">
    <source>
        <dbReference type="SAM" id="Phobius"/>
    </source>
</evidence>
<dbReference type="Pfam" id="PF01094">
    <property type="entry name" value="ANF_receptor"/>
    <property type="match status" value="1"/>
</dbReference>
<evidence type="ECO:0000256" key="6">
    <source>
        <dbReference type="ARBA" id="ARBA00023040"/>
    </source>
</evidence>
<evidence type="ECO:0000256" key="2">
    <source>
        <dbReference type="ARBA" id="ARBA00007242"/>
    </source>
</evidence>
<feature type="transmembrane region" description="Helical" evidence="13">
    <location>
        <begin position="748"/>
        <end position="767"/>
    </location>
</feature>
<name>A0AAJ7SGV5_9ACAR</name>
<dbReference type="CDD" id="cd15045">
    <property type="entry name" value="7tmC_mGluRs"/>
    <property type="match status" value="1"/>
</dbReference>
<feature type="transmembrane region" description="Helical" evidence="13">
    <location>
        <begin position="711"/>
        <end position="733"/>
    </location>
</feature>
<reference evidence="17" key="1">
    <citation type="submission" date="2025-08" db="UniProtKB">
        <authorList>
            <consortium name="RefSeq"/>
        </authorList>
    </citation>
    <scope>IDENTIFICATION</scope>
</reference>
<keyword evidence="10" id="KW-0807">Transducer</keyword>
<dbReference type="Proteomes" id="UP000694867">
    <property type="component" value="Unplaced"/>
</dbReference>
<keyword evidence="3" id="KW-1003">Cell membrane</keyword>
<dbReference type="FunFam" id="3.40.50.2300:FF:000145">
    <property type="entry name" value="Glutamate receptor, metabotropic"/>
    <property type="match status" value="1"/>
</dbReference>
<feature type="compositionally biased region" description="Acidic residues" evidence="12">
    <location>
        <begin position="988"/>
        <end position="997"/>
    </location>
</feature>
<organism evidence="16 17">
    <name type="scientific">Galendromus occidentalis</name>
    <name type="common">western predatory mite</name>
    <dbReference type="NCBI Taxonomy" id="34638"/>
    <lineage>
        <taxon>Eukaryota</taxon>
        <taxon>Metazoa</taxon>
        <taxon>Ecdysozoa</taxon>
        <taxon>Arthropoda</taxon>
        <taxon>Chelicerata</taxon>
        <taxon>Arachnida</taxon>
        <taxon>Acari</taxon>
        <taxon>Parasitiformes</taxon>
        <taxon>Mesostigmata</taxon>
        <taxon>Gamasina</taxon>
        <taxon>Phytoseioidea</taxon>
        <taxon>Phytoseiidae</taxon>
        <taxon>Typhlodrominae</taxon>
        <taxon>Galendromus</taxon>
    </lineage>
</organism>
<feature type="domain" description="G-protein coupled receptors family 3 profile" evidence="15">
    <location>
        <begin position="676"/>
        <end position="935"/>
    </location>
</feature>
<proteinExistence type="inferred from homology"/>
<dbReference type="Pfam" id="PF00003">
    <property type="entry name" value="7tm_3"/>
    <property type="match status" value="1"/>
</dbReference>
<dbReference type="PROSITE" id="PS50259">
    <property type="entry name" value="G_PROTEIN_RECEP_F3_4"/>
    <property type="match status" value="1"/>
</dbReference>
<evidence type="ECO:0000313" key="17">
    <source>
        <dbReference type="RefSeq" id="XP_028968496.1"/>
    </source>
</evidence>
<dbReference type="InterPro" id="IPR011500">
    <property type="entry name" value="GPCR_3_9-Cys_dom"/>
</dbReference>
<dbReference type="GO" id="GO:0005886">
    <property type="term" value="C:plasma membrane"/>
    <property type="evidence" value="ECO:0007669"/>
    <property type="project" value="UniProtKB-SubCell"/>
</dbReference>
<dbReference type="PROSITE" id="PS00981">
    <property type="entry name" value="G_PROTEIN_RECEP_F3_3"/>
    <property type="match status" value="1"/>
</dbReference>
<dbReference type="GO" id="GO:0004930">
    <property type="term" value="F:G protein-coupled receptor activity"/>
    <property type="evidence" value="ECO:0007669"/>
    <property type="project" value="UniProtKB-KW"/>
</dbReference>
<dbReference type="InterPro" id="IPR001828">
    <property type="entry name" value="ANF_lig-bd_rcpt"/>
</dbReference>
<evidence type="ECO:0000256" key="7">
    <source>
        <dbReference type="ARBA" id="ARBA00023136"/>
    </source>
</evidence>
<keyword evidence="8 17" id="KW-0675">Receptor</keyword>
<dbReference type="PRINTS" id="PR00593">
    <property type="entry name" value="MTABOTROPICR"/>
</dbReference>
<evidence type="ECO:0000256" key="14">
    <source>
        <dbReference type="SAM" id="SignalP"/>
    </source>
</evidence>
<feature type="transmembrane region" description="Helical" evidence="13">
    <location>
        <begin position="676"/>
        <end position="699"/>
    </location>
</feature>
<evidence type="ECO:0000256" key="4">
    <source>
        <dbReference type="ARBA" id="ARBA00022692"/>
    </source>
</evidence>
<sequence>MARCPYLNSVPAALLLPGLLLVVVLVTEADTSHHHHRHLGFDEASLYGFDDFPPESRFHKTNNNYHQAPNHVNGVHDTYSTHNTGLNFSWPVKRVAHKKGEVMLGALMMVHERHANWTCGPIMPQGGIQALECMLFTIDYVNRQEWMPSNVSFGYYILDDCDSDTYGLEQAVDFIKGSIGRLHDNDDRITCSQKSSARGSSNSRPSSPATVDVISGVLGAASSVTSIQVANLLRLFRIPQISFFSTSPELSNKQRFEYFLRTVPSDRDQAAAMVELVKLLRWTYISIVYEESNYGIQAFSVLESLLGQQGICIAAKEKLTKDSGQANDKAYDYIVDKLKAKSRARGVIVFGSDQEVAHLMSAVARGNATGMFSWIGSDGWSARSLVSDGHEAQVEGTISVQPMAHPIPEFESYFRNLTAQGNKRNPWFIEYWEYTFKCRWPNETITPYNQAYNRTCSGHEKLSDNTQTGGFELERQLQFVSDAVLAFAYAVRDMHQQLCPGFSGLCRKMKPIEGSQLLSYLKRVTFDGLTSDEFRFAENTLDGPSRYNILHFKQTKPGTYDWVKIGEYRDGQLTLNQTELQFRLEERNTSAEDGSILTGTTPSPPISVCSLPCERGSAKKFLEGEKCCWQCMPCQKYEVLRTETECVECARGTLPDEDHQVCLEIPAQHVNPHSSWATGAMAFASAGSILTLCVIYVFVKYRDTPVVRASGRELSAVLLLGILFCYCVTFVLVQKPTDLFCGLQRTGVGLSFTIVYAAILTKSNRIARIFRAGKRTSRRPSFISPKSQLIICGILVCIQVLVTAVWLLFSPPKAVKHYPTREQSQLLCQASLGSSYVVSFAYPVMLVCVCTAYAVITRKIPEAFNESKYIGFTMYTTCIIWLSFIPLYLTTSSQLAIGVTVMCVSISLSATVTLVCMFAPKLCIILLHPEKNVRQPVGMIQNNRYGALRSMQRRHVECATQSDDLELGVTVMAKSAVSLASSCAATQTEEEGEEAEETDRLWRQNGIGGDVQL</sequence>
<feature type="transmembrane region" description="Helical" evidence="13">
    <location>
        <begin position="895"/>
        <end position="919"/>
    </location>
</feature>